<keyword evidence="3" id="KW-1133">Transmembrane helix</keyword>
<dbReference type="PANTHER" id="PTHR37984:SF5">
    <property type="entry name" value="PROTEIN NYNRIN-LIKE"/>
    <property type="match status" value="1"/>
</dbReference>
<dbReference type="GO" id="GO:0003824">
    <property type="term" value="F:catalytic activity"/>
    <property type="evidence" value="ECO:0007669"/>
    <property type="project" value="UniProtKB-KW"/>
</dbReference>
<sequence>KAVRNGSLKKNPKNRGETNRDRNAIDDNKRTRTGMLLLQPLTRVAPRMVNSVNARNPTVAPRACYECGGTMVTKHVEGIYLGSRGGSPGPEHRDGGSFDVIIGMDWLSNHKVKIICHEKVVRIPLQEGQVLRVIGERSKDKMRHLMSAKAMKQKQEEIFVVRDFLEVFTNDLSGLPPIREIKFRIELIIGVISVMKSPYQLAPSKMEELLGQLKELQDKELNKLTIKNRYLLPRIDDLFDQLQGSRYFSKIDLRSGYHQLRVDEDDIPKTAFRTRYGNFEFMVMPFGLTNALAVQFLGHVINGDGIHIDPSKFEAIKNWEDTRIPFEVCLFLGLVGYYRRFIKNFSKIAKSLTILTQKSKTFDWGEGCKKAFQTLKDKLCNAPVLALPDEPKDFVVYCGTSGLGLGYVLMQRGKMIAYASRKLRIHEKNYPTYDLELGAVVFALKIWRHYFNYDYKIHYHLGKANVVADALSRVEGIKPRRIRAMNMILHSSLKDKILTAQEEASDESTELQRRLDELIERRSDRALYYLDQIWVPWKGDVRTMRMYEAHKSKYYVHPGADKIYYDLKDRFGTPRAIISDHGTHFFNDQFTKVMLKYGVTHRLATAYHPQTSGQVEVSNRGLKRILERIVGENHTSCDVNPLFDEVLEDIECKDSYDSNLYESTFLVTPLFDSNEDKYFTPGDDVELLLYHDPSTPIMSVVSILEWFTDEPPLAENDDLFDLESKENDWKKILYDAPIDDLMSEDKVFDPRICVKKISPAYVSLSFTGRHYIFFTYVVQILLLYFSYPVVSPFLFSLGSVDTIFDPGISALHLSHRSRTFISFNVYPNILNECPMEICSSTRFNPNITMI</sequence>
<feature type="domain" description="Integrase catalytic" evidence="4">
    <location>
        <begin position="513"/>
        <end position="677"/>
    </location>
</feature>
<dbReference type="SUPFAM" id="SSF53098">
    <property type="entry name" value="Ribonuclease H-like"/>
    <property type="match status" value="1"/>
</dbReference>
<dbReference type="InterPro" id="IPR036397">
    <property type="entry name" value="RNaseH_sf"/>
</dbReference>
<feature type="non-terminal residue" evidence="5">
    <location>
        <position position="1"/>
    </location>
</feature>
<proteinExistence type="predicted"/>
<feature type="region of interest" description="Disordered" evidence="2">
    <location>
        <begin position="1"/>
        <end position="32"/>
    </location>
</feature>
<evidence type="ECO:0000256" key="2">
    <source>
        <dbReference type="SAM" id="MobiDB-lite"/>
    </source>
</evidence>
<dbReference type="InterPro" id="IPR012337">
    <property type="entry name" value="RNaseH-like_sf"/>
</dbReference>
<dbReference type="FunFam" id="3.30.70.270:FF:000020">
    <property type="entry name" value="Transposon Tf2-6 polyprotein-like Protein"/>
    <property type="match status" value="1"/>
</dbReference>
<keyword evidence="3" id="KW-0472">Membrane</keyword>
<dbReference type="PANTHER" id="PTHR37984">
    <property type="entry name" value="PROTEIN CBG26694"/>
    <property type="match status" value="1"/>
</dbReference>
<gene>
    <name evidence="5" type="ORF">Tci_053755</name>
</gene>
<keyword evidence="3" id="KW-0812">Transmembrane</keyword>
<dbReference type="EMBL" id="BKCJ010008353">
    <property type="protein sequence ID" value="GEU81777.1"/>
    <property type="molecule type" value="Genomic_DNA"/>
</dbReference>
<evidence type="ECO:0000313" key="5">
    <source>
        <dbReference type="EMBL" id="GEU81777.1"/>
    </source>
</evidence>
<dbReference type="CDD" id="cd01647">
    <property type="entry name" value="RT_LTR"/>
    <property type="match status" value="1"/>
</dbReference>
<protein>
    <submittedName>
        <fullName evidence="5">Retrotransposon protein, putative, Ty3-gypsy subclass</fullName>
    </submittedName>
</protein>
<dbReference type="InterPro" id="IPR000477">
    <property type="entry name" value="RT_dom"/>
</dbReference>
<dbReference type="PROSITE" id="PS50994">
    <property type="entry name" value="INTEGRASE"/>
    <property type="match status" value="1"/>
</dbReference>
<organism evidence="5">
    <name type="scientific">Tanacetum cinerariifolium</name>
    <name type="common">Dalmatian daisy</name>
    <name type="synonym">Chrysanthemum cinerariifolium</name>
    <dbReference type="NCBI Taxonomy" id="118510"/>
    <lineage>
        <taxon>Eukaryota</taxon>
        <taxon>Viridiplantae</taxon>
        <taxon>Streptophyta</taxon>
        <taxon>Embryophyta</taxon>
        <taxon>Tracheophyta</taxon>
        <taxon>Spermatophyta</taxon>
        <taxon>Magnoliopsida</taxon>
        <taxon>eudicotyledons</taxon>
        <taxon>Gunneridae</taxon>
        <taxon>Pentapetalae</taxon>
        <taxon>asterids</taxon>
        <taxon>campanulids</taxon>
        <taxon>Asterales</taxon>
        <taxon>Asteraceae</taxon>
        <taxon>Asteroideae</taxon>
        <taxon>Anthemideae</taxon>
        <taxon>Anthemidinae</taxon>
        <taxon>Tanacetum</taxon>
    </lineage>
</organism>
<dbReference type="InterPro" id="IPR050951">
    <property type="entry name" value="Retrovirus_Pol_polyprotein"/>
</dbReference>
<accession>A0A6L2N8J3</accession>
<comment type="caution">
    <text evidence="5">The sequence shown here is derived from an EMBL/GenBank/DDBJ whole genome shotgun (WGS) entry which is preliminary data.</text>
</comment>
<dbReference type="InterPro" id="IPR041577">
    <property type="entry name" value="RT_RNaseH_2"/>
</dbReference>
<evidence type="ECO:0000256" key="1">
    <source>
        <dbReference type="ARBA" id="ARBA00023268"/>
    </source>
</evidence>
<dbReference type="Pfam" id="PF08284">
    <property type="entry name" value="RVP_2"/>
    <property type="match status" value="1"/>
</dbReference>
<dbReference type="GO" id="GO:0003676">
    <property type="term" value="F:nucleic acid binding"/>
    <property type="evidence" value="ECO:0007669"/>
    <property type="project" value="InterPro"/>
</dbReference>
<keyword evidence="1" id="KW-0511">Multifunctional enzyme</keyword>
<feature type="compositionally biased region" description="Basic and acidic residues" evidence="2">
    <location>
        <begin position="14"/>
        <end position="30"/>
    </location>
</feature>
<name>A0A6L2N8J3_TANCI</name>
<dbReference type="Gene3D" id="3.30.70.270">
    <property type="match status" value="2"/>
</dbReference>
<dbReference type="GO" id="GO:0015074">
    <property type="term" value="P:DNA integration"/>
    <property type="evidence" value="ECO:0007669"/>
    <property type="project" value="InterPro"/>
</dbReference>
<evidence type="ECO:0000259" key="4">
    <source>
        <dbReference type="PROSITE" id="PS50994"/>
    </source>
</evidence>
<dbReference type="Pfam" id="PF00078">
    <property type="entry name" value="RVT_1"/>
    <property type="match status" value="1"/>
</dbReference>
<evidence type="ECO:0000256" key="3">
    <source>
        <dbReference type="SAM" id="Phobius"/>
    </source>
</evidence>
<dbReference type="Gene3D" id="3.30.420.10">
    <property type="entry name" value="Ribonuclease H-like superfamily/Ribonuclease H"/>
    <property type="match status" value="1"/>
</dbReference>
<dbReference type="SUPFAM" id="SSF56672">
    <property type="entry name" value="DNA/RNA polymerases"/>
    <property type="match status" value="1"/>
</dbReference>
<reference evidence="5" key="1">
    <citation type="journal article" date="2019" name="Sci. Rep.">
        <title>Draft genome of Tanacetum cinerariifolium, the natural source of mosquito coil.</title>
        <authorList>
            <person name="Yamashiro T."/>
            <person name="Shiraishi A."/>
            <person name="Satake H."/>
            <person name="Nakayama K."/>
        </authorList>
    </citation>
    <scope>NUCLEOTIDE SEQUENCE</scope>
</reference>
<dbReference type="InterPro" id="IPR043502">
    <property type="entry name" value="DNA/RNA_pol_sf"/>
</dbReference>
<dbReference type="InterPro" id="IPR043128">
    <property type="entry name" value="Rev_trsase/Diguanyl_cyclase"/>
</dbReference>
<dbReference type="Gene3D" id="3.10.10.10">
    <property type="entry name" value="HIV Type 1 Reverse Transcriptase, subunit A, domain 1"/>
    <property type="match status" value="1"/>
</dbReference>
<feature type="transmembrane region" description="Helical" evidence="3">
    <location>
        <begin position="771"/>
        <end position="790"/>
    </location>
</feature>
<dbReference type="Pfam" id="PF17919">
    <property type="entry name" value="RT_RNaseH_2"/>
    <property type="match status" value="1"/>
</dbReference>
<dbReference type="AlphaFoldDB" id="A0A6L2N8J3"/>
<dbReference type="InterPro" id="IPR001584">
    <property type="entry name" value="Integrase_cat-core"/>
</dbReference>